<feature type="domain" description="Intracellular proteinase inhibitor BsuPI" evidence="1">
    <location>
        <begin position="2"/>
        <end position="101"/>
    </location>
</feature>
<accession>A0A1I5M465</accession>
<dbReference type="AlphaFoldDB" id="A0A1I5M465"/>
<protein>
    <submittedName>
        <fullName evidence="2">Intracellular proteinase inhibitor</fullName>
    </submittedName>
</protein>
<dbReference type="InterPro" id="IPR020481">
    <property type="entry name" value="Intracell_prot_inh_BsuPI"/>
</dbReference>
<dbReference type="Pfam" id="PF12690">
    <property type="entry name" value="BsuPI"/>
    <property type="match status" value="1"/>
</dbReference>
<evidence type="ECO:0000313" key="3">
    <source>
        <dbReference type="Proteomes" id="UP000183769"/>
    </source>
</evidence>
<dbReference type="OrthoDB" id="311964at2157"/>
<dbReference type="InterPro" id="IPR038144">
    <property type="entry name" value="IPI"/>
</dbReference>
<dbReference type="Proteomes" id="UP000183769">
    <property type="component" value="Unassembled WGS sequence"/>
</dbReference>
<dbReference type="Gene3D" id="2.60.40.2360">
    <property type="entry name" value="Intracellular proteinase inhibitor BsuPI"/>
    <property type="match status" value="1"/>
</dbReference>
<dbReference type="EMBL" id="FOXI01000001">
    <property type="protein sequence ID" value="SFP03736.1"/>
    <property type="molecule type" value="Genomic_DNA"/>
</dbReference>
<dbReference type="RefSeq" id="WP_074874460.1">
    <property type="nucleotide sequence ID" value="NZ_FOXI01000001.1"/>
</dbReference>
<proteinExistence type="predicted"/>
<evidence type="ECO:0000313" key="2">
    <source>
        <dbReference type="EMBL" id="SFP03736.1"/>
    </source>
</evidence>
<reference evidence="3" key="1">
    <citation type="submission" date="2016-10" db="EMBL/GenBank/DDBJ databases">
        <authorList>
            <person name="Varghese N."/>
            <person name="Submissions S."/>
        </authorList>
    </citation>
    <scope>NUCLEOTIDE SEQUENCE [LARGE SCALE GENOMIC DNA]</scope>
    <source>
        <strain evidence="3">CGMCC 1.10329</strain>
    </source>
</reference>
<organism evidence="2 3">
    <name type="scientific">Halolamina pelagica</name>
    <dbReference type="NCBI Taxonomy" id="699431"/>
    <lineage>
        <taxon>Archaea</taxon>
        <taxon>Methanobacteriati</taxon>
        <taxon>Methanobacteriota</taxon>
        <taxon>Stenosarchaea group</taxon>
        <taxon>Halobacteria</taxon>
        <taxon>Halobacteriales</taxon>
        <taxon>Haloferacaceae</taxon>
    </lineage>
</organism>
<gene>
    <name evidence="2" type="ORF">SAMN05216277_10168</name>
</gene>
<sequence>MLETSLESRQRGDALAFELTVENTDDGPVELSFADAQRVRVSVYPAGADDEAAPVWQSDADRMFAQVTGSETVPAGGSRTFDAAWEDPDPGEYFVVAELTCRDRELSAEETVLV</sequence>
<evidence type="ECO:0000259" key="1">
    <source>
        <dbReference type="Pfam" id="PF12690"/>
    </source>
</evidence>
<name>A0A1I5M465_9EURY</name>
<keyword evidence="3" id="KW-1185">Reference proteome</keyword>